<comment type="caution">
    <text evidence="2">The sequence shown here is derived from an EMBL/GenBank/DDBJ whole genome shotgun (WGS) entry which is preliminary data.</text>
</comment>
<evidence type="ECO:0000313" key="3">
    <source>
        <dbReference type="Proteomes" id="UP000077701"/>
    </source>
</evidence>
<reference evidence="3" key="2">
    <citation type="submission" date="2016-04" db="EMBL/GenBank/DDBJ databases">
        <title>Planomonospora sphaerica JCM9374 whole genome shotgun sequence.</title>
        <authorList>
            <person name="Suzuki T."/>
            <person name="Dohra H."/>
            <person name="Kodani S."/>
        </authorList>
    </citation>
    <scope>NUCLEOTIDE SEQUENCE [LARGE SCALE GENOMIC DNA]</scope>
    <source>
        <strain evidence="3">JCM 9374</strain>
    </source>
</reference>
<keyword evidence="3" id="KW-1185">Reference proteome</keyword>
<evidence type="ECO:0000313" key="2">
    <source>
        <dbReference type="EMBL" id="GAT71509.1"/>
    </source>
</evidence>
<protein>
    <submittedName>
        <fullName evidence="2">Membrane protein</fullName>
    </submittedName>
</protein>
<dbReference type="EMBL" id="BDCX01000029">
    <property type="protein sequence ID" value="GAT71378.1"/>
    <property type="molecule type" value="Genomic_DNA"/>
</dbReference>
<proteinExistence type="predicted"/>
<dbReference type="Proteomes" id="UP000077701">
    <property type="component" value="Unassembled WGS sequence"/>
</dbReference>
<name>A0A161LZI3_9ACTN</name>
<dbReference type="AlphaFoldDB" id="A0A161LZI3"/>
<organism evidence="2 3">
    <name type="scientific">Planomonospora sphaerica</name>
    <dbReference type="NCBI Taxonomy" id="161355"/>
    <lineage>
        <taxon>Bacteria</taxon>
        <taxon>Bacillati</taxon>
        <taxon>Actinomycetota</taxon>
        <taxon>Actinomycetes</taxon>
        <taxon>Streptosporangiales</taxon>
        <taxon>Streptosporangiaceae</taxon>
        <taxon>Planomonospora</taxon>
    </lineage>
</organism>
<evidence type="ECO:0000313" key="1">
    <source>
        <dbReference type="EMBL" id="GAT71378.1"/>
    </source>
</evidence>
<sequence length="59" mass="6354">MMLLMWAAALPLETNPAVDDHIVYAVVLVTLALTRAGDTLGLGARWAATPLVERLPILK</sequence>
<dbReference type="STRING" id="161355.PS9374_07069"/>
<reference evidence="2 3" key="1">
    <citation type="journal article" date="2016" name="Genome Announc.">
        <title>Draft Genome Sequence of Planomonospora sphaerica JCM9374, a Rare Actinomycete.</title>
        <authorList>
            <person name="Dohra H."/>
            <person name="Suzuki T."/>
            <person name="Inoue Y."/>
            <person name="Kodani S."/>
        </authorList>
    </citation>
    <scope>NUCLEOTIDE SEQUENCE [LARGE SCALE GENOMIC DNA]</scope>
    <source>
        <strain evidence="2 3">JCM 9374</strain>
    </source>
</reference>
<gene>
    <name evidence="1" type="ORF">PS9374_07069</name>
    <name evidence="2" type="ORF">PS9374_07201</name>
</gene>
<accession>A0A161LZI3</accession>
<dbReference type="EMBL" id="BDCX01000049">
    <property type="protein sequence ID" value="GAT71509.1"/>
    <property type="molecule type" value="Genomic_DNA"/>
</dbReference>